<gene>
    <name evidence="1" type="ORF">HHL14_27190</name>
</gene>
<evidence type="ECO:0000313" key="2">
    <source>
        <dbReference type="Proteomes" id="UP000583127"/>
    </source>
</evidence>
<dbReference type="AlphaFoldDB" id="A0A7Y0FFX2"/>
<dbReference type="EMBL" id="JABBFZ010000022">
    <property type="protein sequence ID" value="NML34504.1"/>
    <property type="molecule type" value="Genomic_DNA"/>
</dbReference>
<evidence type="ECO:0000313" key="1">
    <source>
        <dbReference type="EMBL" id="NML34504.1"/>
    </source>
</evidence>
<sequence>MTNLAADVTAFVLSEMRYVYVAMQYLHARDGLDFTLLILNGVVGLRIFWHLAFPHIEQDEVVPLGANLVRWSLVGASAALSYRIFTGHYLTPFDASELPFNLCIWLMAELLRGDVRPVWDLLSERWKKRRDERRRIFGGKRNSRRA</sequence>
<comment type="caution">
    <text evidence="1">The sequence shown here is derived from an EMBL/GenBank/DDBJ whole genome shotgun (WGS) entry which is preliminary data.</text>
</comment>
<name>A0A7Y0FFX2_9BURK</name>
<accession>A0A7Y0FFX2</accession>
<organism evidence="1 2">
    <name type="scientific">Paraburkholderia antibiotica</name>
    <dbReference type="NCBI Taxonomy" id="2728839"/>
    <lineage>
        <taxon>Bacteria</taxon>
        <taxon>Pseudomonadati</taxon>
        <taxon>Pseudomonadota</taxon>
        <taxon>Betaproteobacteria</taxon>
        <taxon>Burkholderiales</taxon>
        <taxon>Burkholderiaceae</taxon>
        <taxon>Paraburkholderia</taxon>
    </lineage>
</organism>
<dbReference type="Proteomes" id="UP000583127">
    <property type="component" value="Unassembled WGS sequence"/>
</dbReference>
<reference evidence="1 2" key="1">
    <citation type="submission" date="2020-04" db="EMBL/GenBank/DDBJ databases">
        <title>Paraburkholderia sp. G-4-1-8 isolated from soil.</title>
        <authorList>
            <person name="Dahal R.H."/>
        </authorList>
    </citation>
    <scope>NUCLEOTIDE SEQUENCE [LARGE SCALE GENOMIC DNA]</scope>
    <source>
        <strain evidence="1 2">G-4-1-8</strain>
    </source>
</reference>
<keyword evidence="2" id="KW-1185">Reference proteome</keyword>
<dbReference type="RefSeq" id="WP_169500690.1">
    <property type="nucleotide sequence ID" value="NZ_JABBFZ010000022.1"/>
</dbReference>
<protein>
    <submittedName>
        <fullName evidence="1">Uncharacterized protein</fullName>
    </submittedName>
</protein>
<proteinExistence type="predicted"/>